<evidence type="ECO:0000256" key="1">
    <source>
        <dbReference type="ARBA" id="ARBA00022500"/>
    </source>
</evidence>
<reference evidence="2 3" key="2">
    <citation type="journal article" date="2020" name="Microb. Genom.">
        <title>Analysis of complete Campylobacter concisus genomes identifies genomospecies features, secretion systems and novel plasmids and their association with severe ulcerative colitis.</title>
        <authorList>
            <person name="Liu F."/>
            <person name="Chen S."/>
            <person name="Luu L.D.W."/>
            <person name="Lee S.A."/>
            <person name="Tay A.C.Y."/>
            <person name="Wu R."/>
            <person name="Riordan S.M."/>
            <person name="Lan R."/>
            <person name="Liu L."/>
            <person name="Zhang L."/>
        </authorList>
    </citation>
    <scope>NUCLEOTIDE SEQUENCE [LARGE SCALE GENOMIC DNA]</scope>
    <source>
        <strain evidence="2 3">H16O-S1</strain>
    </source>
</reference>
<dbReference type="InterPro" id="IPR036513">
    <property type="entry name" value="STAS_dom_sf"/>
</dbReference>
<dbReference type="Proteomes" id="UP000594571">
    <property type="component" value="Chromosome"/>
</dbReference>
<accession>A0A7S9RT91</accession>
<dbReference type="Gene3D" id="3.40.1550.10">
    <property type="entry name" value="CheC-like"/>
    <property type="match status" value="1"/>
</dbReference>
<protein>
    <submittedName>
        <fullName evidence="2">Prephenate dehydrogenase</fullName>
    </submittedName>
</protein>
<dbReference type="SUPFAM" id="SSF103039">
    <property type="entry name" value="CheC-like"/>
    <property type="match status" value="1"/>
</dbReference>
<keyword evidence="1" id="KW-0145">Chemotaxis</keyword>
<dbReference type="AlphaFoldDB" id="A0A7S9RT91"/>
<evidence type="ECO:0000313" key="2">
    <source>
        <dbReference type="EMBL" id="QPH97468.1"/>
    </source>
</evidence>
<proteinExistence type="predicted"/>
<sequence length="457" mass="52075">MKLTFNGSIAIVRPFGFLEVNMVPLKLSDKHIGQISSRNVDAILLSLKNVTFFSPLWLSGAIENLSEEAQKLGITLAICDYNEIFYELMIKTVKNILNISLFENELIADLFLNKFISETNSQVLVYNPTEQYRHYLAEYLKDRTYDVVEAKDINEFNSKKSSFTCVVSPLNHIKLSQKRIDTFIKGGIVIYSVRGFIDSDFVENFDLEMHNIMLRIGYKFFILWVNIACALNIRGANFLINLANTAQKNGAFISLCGVNEANLSNELTTNLKGSNILIYKNLYDFYKDNSVLYLEKRTFDIEPANISKAATQISPYVIQCVSKTISSLVEQDTLCVDTKAGTFDIEGECEFLRVCVQFYGDIDMRILFGLKKQRLDKICSIFMSDKDDLDGYLSGYSQIFSIITNKILAQLWQKEIEVKVSLPKFLTDEMFFDRSSVGIITRLNVKDGETGFIFISK</sequence>
<evidence type="ECO:0000313" key="3">
    <source>
        <dbReference type="Proteomes" id="UP000594571"/>
    </source>
</evidence>
<gene>
    <name evidence="2" type="ORF">CVS89_04150</name>
</gene>
<reference evidence="2 3" key="1">
    <citation type="journal article" date="2018" name="Emerg. Microbes Infect.">
        <title>Genomic analysis of oral Campylobacter concisus strains identified a potential bacterial molecular marker associated with active Crohn's disease.</title>
        <authorList>
            <person name="Liu F."/>
            <person name="Ma R."/>
            <person name="Tay C.Y.A."/>
            <person name="Octavia S."/>
            <person name="Lan R."/>
            <person name="Chung H.K.L."/>
            <person name="Riordan S.M."/>
            <person name="Grimm M.C."/>
            <person name="Leong R.W."/>
            <person name="Tanaka M.M."/>
            <person name="Connor S."/>
            <person name="Zhang L."/>
        </authorList>
    </citation>
    <scope>NUCLEOTIDE SEQUENCE [LARGE SCALE GENOMIC DNA]</scope>
    <source>
        <strain evidence="2 3">H16O-S1</strain>
    </source>
</reference>
<dbReference type="RefSeq" id="WP_103607029.1">
    <property type="nucleotide sequence ID" value="NZ_CABPTZ010000003.1"/>
</dbReference>
<organism evidence="2 3">
    <name type="scientific">Campylobacter concisus</name>
    <dbReference type="NCBI Taxonomy" id="199"/>
    <lineage>
        <taxon>Bacteria</taxon>
        <taxon>Pseudomonadati</taxon>
        <taxon>Campylobacterota</taxon>
        <taxon>Epsilonproteobacteria</taxon>
        <taxon>Campylobacterales</taxon>
        <taxon>Campylobacteraceae</taxon>
        <taxon>Campylobacter</taxon>
    </lineage>
</organism>
<dbReference type="SUPFAM" id="SSF52091">
    <property type="entry name" value="SpoIIaa-like"/>
    <property type="match status" value="1"/>
</dbReference>
<name>A0A7S9RT91_9BACT</name>
<dbReference type="EMBL" id="CP049263">
    <property type="protein sequence ID" value="QPH97468.1"/>
    <property type="molecule type" value="Genomic_DNA"/>
</dbReference>
<dbReference type="GO" id="GO:0006935">
    <property type="term" value="P:chemotaxis"/>
    <property type="evidence" value="ECO:0007669"/>
    <property type="project" value="UniProtKB-KW"/>
</dbReference>
<dbReference type="InterPro" id="IPR028976">
    <property type="entry name" value="CheC-like_sf"/>
</dbReference>